<dbReference type="AlphaFoldDB" id="A0A834LMH0"/>
<proteinExistence type="predicted"/>
<feature type="compositionally biased region" description="Polar residues" evidence="1">
    <location>
        <begin position="72"/>
        <end position="87"/>
    </location>
</feature>
<gene>
    <name evidence="2" type="ORF">RHSIM_Rhsim05G0045800</name>
</gene>
<dbReference type="PANTHER" id="PTHR36055:SF1">
    <property type="entry name" value="C2H2-LIKE ZINC FINGER PROTEIN"/>
    <property type="match status" value="1"/>
</dbReference>
<keyword evidence="3" id="KW-1185">Reference proteome</keyword>
<dbReference type="EMBL" id="WJXA01000005">
    <property type="protein sequence ID" value="KAF7142556.1"/>
    <property type="molecule type" value="Genomic_DNA"/>
</dbReference>
<organism evidence="2 3">
    <name type="scientific">Rhododendron simsii</name>
    <name type="common">Sims's rhododendron</name>
    <dbReference type="NCBI Taxonomy" id="118357"/>
    <lineage>
        <taxon>Eukaryota</taxon>
        <taxon>Viridiplantae</taxon>
        <taxon>Streptophyta</taxon>
        <taxon>Embryophyta</taxon>
        <taxon>Tracheophyta</taxon>
        <taxon>Spermatophyta</taxon>
        <taxon>Magnoliopsida</taxon>
        <taxon>eudicotyledons</taxon>
        <taxon>Gunneridae</taxon>
        <taxon>Pentapetalae</taxon>
        <taxon>asterids</taxon>
        <taxon>Ericales</taxon>
        <taxon>Ericaceae</taxon>
        <taxon>Ericoideae</taxon>
        <taxon>Rhodoreae</taxon>
        <taxon>Rhododendron</taxon>
    </lineage>
</organism>
<accession>A0A834LMH0</accession>
<dbReference type="Proteomes" id="UP000626092">
    <property type="component" value="Unassembled WGS sequence"/>
</dbReference>
<evidence type="ECO:0000256" key="1">
    <source>
        <dbReference type="SAM" id="MobiDB-lite"/>
    </source>
</evidence>
<name>A0A834LMH0_RHOSS</name>
<feature type="compositionally biased region" description="Basic and acidic residues" evidence="1">
    <location>
        <begin position="163"/>
        <end position="174"/>
    </location>
</feature>
<sequence length="344" mass="38007">MESTPSQVLDSVTFYSFVLTKTSSFIIVRTLAKLLERKRLRKLWQKEQRVKGQANGVKVDLKDISSDLLDNSPSAEISSSNALQTTAEHVPSPFKPVQTCSAEEDNNIEAQSGFNCEHSDLGTFTNAERQTVHGNGRRPRWQMPKSQSFGRNGFYSTQNPQVRTREPKMENEGKSMKSMLLTEDVAKMDQQKTNEMIGFISVSLGCCTAQRQDDDLIEAQEHCSTEHAISNPTKIDSVHGGSQFTVKLRRPVSRHEASGPMPVQNCKVDIITGGKDNGRMVPSETYLRSRALGDNEADSHRPPPPPVAKSAPAEGLLFSSYASKAFLAESMVIILSFSPSLLCL</sequence>
<evidence type="ECO:0000313" key="2">
    <source>
        <dbReference type="EMBL" id="KAF7142556.1"/>
    </source>
</evidence>
<dbReference type="OrthoDB" id="10354751at2759"/>
<feature type="region of interest" description="Disordered" evidence="1">
    <location>
        <begin position="131"/>
        <end position="174"/>
    </location>
</feature>
<protein>
    <submittedName>
        <fullName evidence="2">Uncharacterized protein</fullName>
    </submittedName>
</protein>
<feature type="region of interest" description="Disordered" evidence="1">
    <location>
        <begin position="72"/>
        <end position="92"/>
    </location>
</feature>
<feature type="compositionally biased region" description="Polar residues" evidence="1">
    <location>
        <begin position="144"/>
        <end position="162"/>
    </location>
</feature>
<evidence type="ECO:0000313" key="3">
    <source>
        <dbReference type="Proteomes" id="UP000626092"/>
    </source>
</evidence>
<comment type="caution">
    <text evidence="2">The sequence shown here is derived from an EMBL/GenBank/DDBJ whole genome shotgun (WGS) entry which is preliminary data.</text>
</comment>
<reference evidence="2" key="1">
    <citation type="submission" date="2019-11" db="EMBL/GenBank/DDBJ databases">
        <authorList>
            <person name="Liu Y."/>
            <person name="Hou J."/>
            <person name="Li T.-Q."/>
            <person name="Guan C.-H."/>
            <person name="Wu X."/>
            <person name="Wu H.-Z."/>
            <person name="Ling F."/>
            <person name="Zhang R."/>
            <person name="Shi X.-G."/>
            <person name="Ren J.-P."/>
            <person name="Chen E.-F."/>
            <person name="Sun J.-M."/>
        </authorList>
    </citation>
    <scope>NUCLEOTIDE SEQUENCE</scope>
    <source>
        <strain evidence="2">Adult_tree_wgs_1</strain>
        <tissue evidence="2">Leaves</tissue>
    </source>
</reference>
<dbReference type="PANTHER" id="PTHR36055">
    <property type="entry name" value="C2H2-LIKE ZINC FINGER PROTEIN"/>
    <property type="match status" value="1"/>
</dbReference>